<keyword evidence="6" id="KW-0255">Endonuclease</keyword>
<proteinExistence type="inferred from homology"/>
<protein>
    <submittedName>
        <fullName evidence="6">Restriction endonuclease subunit S</fullName>
    </submittedName>
</protein>
<dbReference type="InterPro" id="IPR000055">
    <property type="entry name" value="Restrct_endonuc_typeI_TRD"/>
</dbReference>
<evidence type="ECO:0000313" key="6">
    <source>
        <dbReference type="EMBL" id="TQE98095.1"/>
    </source>
</evidence>
<dbReference type="EMBL" id="VIFK01000282">
    <property type="protein sequence ID" value="TQE98095.1"/>
    <property type="molecule type" value="Genomic_DNA"/>
</dbReference>
<feature type="coiled-coil region" evidence="4">
    <location>
        <begin position="161"/>
        <end position="188"/>
    </location>
</feature>
<keyword evidence="4" id="KW-0175">Coiled coil</keyword>
<evidence type="ECO:0000313" key="7">
    <source>
        <dbReference type="Proteomes" id="UP000315400"/>
    </source>
</evidence>
<keyword evidence="3" id="KW-0238">DNA-binding</keyword>
<dbReference type="GO" id="GO:0003677">
    <property type="term" value="F:DNA binding"/>
    <property type="evidence" value="ECO:0007669"/>
    <property type="project" value="UniProtKB-KW"/>
</dbReference>
<evidence type="ECO:0000256" key="1">
    <source>
        <dbReference type="ARBA" id="ARBA00010923"/>
    </source>
</evidence>
<comment type="similarity">
    <text evidence="1">Belongs to the type-I restriction system S methylase family.</text>
</comment>
<keyword evidence="6" id="KW-0540">Nuclease</keyword>
<reference evidence="6 7" key="1">
    <citation type="submission" date="2019-06" db="EMBL/GenBank/DDBJ databases">
        <title>Metagenome assembled Genome of Spiribacter salinus SL48-SHIP from the microbial mat of Salt Lake 48 (Novosibirsk region, Russia).</title>
        <authorList>
            <person name="Shipova A."/>
            <person name="Rozanov A.S."/>
            <person name="Bryanskaya A.V."/>
            <person name="Peltek S.E."/>
        </authorList>
    </citation>
    <scope>NUCLEOTIDE SEQUENCE [LARGE SCALE GENOMIC DNA]</scope>
    <source>
        <strain evidence="6">SL48-SHIP-2</strain>
    </source>
</reference>
<dbReference type="Gene3D" id="3.90.220.20">
    <property type="entry name" value="DNA methylase specificity domains"/>
    <property type="match status" value="2"/>
</dbReference>
<organism evidence="6 7">
    <name type="scientific">Spiribacter salinus</name>
    <dbReference type="NCBI Taxonomy" id="1335746"/>
    <lineage>
        <taxon>Bacteria</taxon>
        <taxon>Pseudomonadati</taxon>
        <taxon>Pseudomonadota</taxon>
        <taxon>Gammaproteobacteria</taxon>
        <taxon>Chromatiales</taxon>
        <taxon>Ectothiorhodospiraceae</taxon>
        <taxon>Spiribacter</taxon>
    </lineage>
</organism>
<dbReference type="InterPro" id="IPR044946">
    <property type="entry name" value="Restrct_endonuc_typeI_TRD_sf"/>
</dbReference>
<dbReference type="CDD" id="cd16961">
    <property type="entry name" value="RMtype1_S_TRD-CR_like"/>
    <property type="match status" value="1"/>
</dbReference>
<dbReference type="GO" id="GO:0009307">
    <property type="term" value="P:DNA restriction-modification system"/>
    <property type="evidence" value="ECO:0007669"/>
    <property type="project" value="UniProtKB-KW"/>
</dbReference>
<dbReference type="Proteomes" id="UP000315400">
    <property type="component" value="Unassembled WGS sequence"/>
</dbReference>
<dbReference type="Pfam" id="PF01420">
    <property type="entry name" value="Methylase_S"/>
    <property type="match status" value="2"/>
</dbReference>
<dbReference type="PANTHER" id="PTHR30408">
    <property type="entry name" value="TYPE-1 RESTRICTION ENZYME ECOKI SPECIFICITY PROTEIN"/>
    <property type="match status" value="1"/>
</dbReference>
<accession>A0A540VMV5</accession>
<feature type="domain" description="Type I restriction modification DNA specificity" evidence="5">
    <location>
        <begin position="251"/>
        <end position="389"/>
    </location>
</feature>
<dbReference type="GO" id="GO:0004519">
    <property type="term" value="F:endonuclease activity"/>
    <property type="evidence" value="ECO:0007669"/>
    <property type="project" value="UniProtKB-KW"/>
</dbReference>
<evidence type="ECO:0000256" key="3">
    <source>
        <dbReference type="ARBA" id="ARBA00023125"/>
    </source>
</evidence>
<keyword evidence="6" id="KW-0378">Hydrolase</keyword>
<evidence type="ECO:0000256" key="4">
    <source>
        <dbReference type="SAM" id="Coils"/>
    </source>
</evidence>
<dbReference type="InterPro" id="IPR052021">
    <property type="entry name" value="Type-I_RS_S_subunit"/>
</dbReference>
<feature type="domain" description="Type I restriction modification DNA specificity" evidence="5">
    <location>
        <begin position="89"/>
        <end position="180"/>
    </location>
</feature>
<name>A0A540VMV5_9GAMM</name>
<comment type="caution">
    <text evidence="6">The sequence shown here is derived from an EMBL/GenBank/DDBJ whole genome shotgun (WGS) entry which is preliminary data.</text>
</comment>
<keyword evidence="2" id="KW-0680">Restriction system</keyword>
<evidence type="ECO:0000259" key="5">
    <source>
        <dbReference type="Pfam" id="PF01420"/>
    </source>
</evidence>
<gene>
    <name evidence="6" type="ORF">FKY71_15625</name>
</gene>
<dbReference type="SUPFAM" id="SSF116734">
    <property type="entry name" value="DNA methylase specificity domain"/>
    <property type="match status" value="2"/>
</dbReference>
<evidence type="ECO:0000256" key="2">
    <source>
        <dbReference type="ARBA" id="ARBA00022747"/>
    </source>
</evidence>
<dbReference type="AlphaFoldDB" id="A0A540VMV5"/>
<dbReference type="PANTHER" id="PTHR30408:SF12">
    <property type="entry name" value="TYPE I RESTRICTION ENZYME MJAVIII SPECIFICITY SUBUNIT"/>
    <property type="match status" value="1"/>
</dbReference>
<sequence>MREWCQLNEVAEINPDTLPGNTDNNFSFRYIHLGAVDRGTIDWNLTTVTRFGDAPSRARRIVQPGDTLFGTVRPNLQSHGYIEEKHNGATVASTGFCVVRPYQAKAVGRYLFHSLMSESVYAQSIKAAIGSNYPAITDRDLQGFKIFLPRLDEQSQIAHILDTLDTEIRRTEEIIAKLEQVKQGLLTDLLTRGIDQNGELRPSPEEAPHRYKDSPLGRIPKEWVLRRLSALAETIIDGAHHTPAYSETGVPFLRVTDVQAEQIDLSAARRVSLSEHRQLAARCAPRRGDILLSKNGTVGIAKVVDWDWPFSIFVSLSLIRLRPDSGLKADFAESVINSPVIAQQIARRSKQGTVTNLHLEEIREFDVPVPPKDEQDKIVDCVRYYRRRLGVERSRRRKLSAQKSGLMEDLLTGRVRVDPLLDEPERATG</sequence>